<feature type="region of interest" description="Disordered" evidence="1">
    <location>
        <begin position="73"/>
        <end position="98"/>
    </location>
</feature>
<sequence length="163" mass="18147">MSLETPEKIRSLQRKLYCKAKAEPAYRFYMLYDKIYRIDILAHAYALCRENDGAPGVDGVRFATIEAQSVEGRLSRRPGARDALQGGPSLEPSRGSWALDGARSHVPGAALWSRRRAQKRAPRYRPVLSVFKALRGIVRATVPAKPWGALGNDGRSSTPRRGR</sequence>
<evidence type="ECO:0008006" key="4">
    <source>
        <dbReference type="Google" id="ProtNLM"/>
    </source>
</evidence>
<keyword evidence="3" id="KW-1185">Reference proteome</keyword>
<evidence type="ECO:0000313" key="2">
    <source>
        <dbReference type="EMBL" id="RBP08672.1"/>
    </source>
</evidence>
<protein>
    <recommendedName>
        <fullName evidence="4">Reverse transcriptase (RNA-dependent DNA polymerase)</fullName>
    </recommendedName>
</protein>
<dbReference type="EMBL" id="QNRK01000024">
    <property type="protein sequence ID" value="RBP08672.1"/>
    <property type="molecule type" value="Genomic_DNA"/>
</dbReference>
<evidence type="ECO:0000256" key="1">
    <source>
        <dbReference type="SAM" id="MobiDB-lite"/>
    </source>
</evidence>
<gene>
    <name evidence="2" type="ORF">DFR50_12459</name>
</gene>
<dbReference type="Proteomes" id="UP000253529">
    <property type="component" value="Unassembled WGS sequence"/>
</dbReference>
<organism evidence="2 3">
    <name type="scientific">Roseiarcus fermentans</name>
    <dbReference type="NCBI Taxonomy" id="1473586"/>
    <lineage>
        <taxon>Bacteria</taxon>
        <taxon>Pseudomonadati</taxon>
        <taxon>Pseudomonadota</taxon>
        <taxon>Alphaproteobacteria</taxon>
        <taxon>Hyphomicrobiales</taxon>
        <taxon>Roseiarcaceae</taxon>
        <taxon>Roseiarcus</taxon>
    </lineage>
</organism>
<dbReference type="AlphaFoldDB" id="A0A366F1X4"/>
<evidence type="ECO:0000313" key="3">
    <source>
        <dbReference type="Proteomes" id="UP000253529"/>
    </source>
</evidence>
<comment type="caution">
    <text evidence="2">The sequence shown here is derived from an EMBL/GenBank/DDBJ whole genome shotgun (WGS) entry which is preliminary data.</text>
</comment>
<proteinExistence type="predicted"/>
<accession>A0A366F1X4</accession>
<reference evidence="2 3" key="1">
    <citation type="submission" date="2018-06" db="EMBL/GenBank/DDBJ databases">
        <title>Genomic Encyclopedia of Type Strains, Phase IV (KMG-IV): sequencing the most valuable type-strain genomes for metagenomic binning, comparative biology and taxonomic classification.</title>
        <authorList>
            <person name="Goeker M."/>
        </authorList>
    </citation>
    <scope>NUCLEOTIDE SEQUENCE [LARGE SCALE GENOMIC DNA]</scope>
    <source>
        <strain evidence="2 3">DSM 24875</strain>
    </source>
</reference>
<name>A0A366F1X4_9HYPH</name>